<dbReference type="SUPFAM" id="SSF55874">
    <property type="entry name" value="ATPase domain of HSP90 chaperone/DNA topoisomerase II/histidine kinase"/>
    <property type="match status" value="1"/>
</dbReference>
<dbReference type="GO" id="GO:0046983">
    <property type="term" value="F:protein dimerization activity"/>
    <property type="evidence" value="ECO:0007669"/>
    <property type="project" value="InterPro"/>
</dbReference>
<evidence type="ECO:0000256" key="3">
    <source>
        <dbReference type="ARBA" id="ARBA00022553"/>
    </source>
</evidence>
<dbReference type="GO" id="GO:0005524">
    <property type="term" value="F:ATP binding"/>
    <property type="evidence" value="ECO:0007669"/>
    <property type="project" value="UniProtKB-KW"/>
</dbReference>
<dbReference type="SMART" id="SM00387">
    <property type="entry name" value="HATPase_c"/>
    <property type="match status" value="1"/>
</dbReference>
<dbReference type="CDD" id="cd16917">
    <property type="entry name" value="HATPase_UhpB-NarQ-NarX-like"/>
    <property type="match status" value="1"/>
</dbReference>
<keyword evidence="3" id="KW-0597">Phosphoprotein</keyword>
<organism evidence="11 12">
    <name type="scientific">Vibrio maritimus</name>
    <dbReference type="NCBI Taxonomy" id="990268"/>
    <lineage>
        <taxon>Bacteria</taxon>
        <taxon>Pseudomonadati</taxon>
        <taxon>Pseudomonadota</taxon>
        <taxon>Gammaproteobacteria</taxon>
        <taxon>Vibrionales</taxon>
        <taxon>Vibrionaceae</taxon>
        <taxon>Vibrio</taxon>
    </lineage>
</organism>
<dbReference type="SUPFAM" id="SSF55781">
    <property type="entry name" value="GAF domain-like"/>
    <property type="match status" value="1"/>
</dbReference>
<dbReference type="EMBL" id="BBMR01000003">
    <property type="protein sequence ID" value="GAL18709.1"/>
    <property type="molecule type" value="Genomic_DNA"/>
</dbReference>
<dbReference type="Gene3D" id="3.30.450.40">
    <property type="match status" value="1"/>
</dbReference>
<dbReference type="Pfam" id="PF02518">
    <property type="entry name" value="HATPase_c"/>
    <property type="match status" value="1"/>
</dbReference>
<evidence type="ECO:0000256" key="6">
    <source>
        <dbReference type="ARBA" id="ARBA00022777"/>
    </source>
</evidence>
<keyword evidence="12" id="KW-1185">Reference proteome</keyword>
<dbReference type="InterPro" id="IPR036890">
    <property type="entry name" value="HATPase_C_sf"/>
</dbReference>
<keyword evidence="7" id="KW-0067">ATP-binding</keyword>
<comment type="caution">
    <text evidence="11">The sequence shown here is derived from an EMBL/GenBank/DDBJ whole genome shotgun (WGS) entry which is preliminary data.</text>
</comment>
<protein>
    <recommendedName>
        <fullName evidence="2">histidine kinase</fullName>
        <ecNumber evidence="2">2.7.13.3</ecNumber>
    </recommendedName>
</protein>
<sequence>MTQLYSDILLGELIQEVTEAKFDDVPKKLQQLIHYLMEMVGADRMTLGRLLSDERIEFISVRRAGVRKFLDSDDFVAVHRPIDSILVDLIKKGQKRIFDSSLVNEFGKPEKLEYYGIHDVTGFVQIPIALRGEPWGQITCARFSSHDGWDETLVDMLQQVSITVAAVYERYLFFREAMDQKQRAEQLSRALLENQESERRFISQELHDNFSQQMALITLESHVLMDKLGLPPEQGQMMVALQNRIESLAANMQQLSRSLHPKILQDLGFEPALAAECRRIESLTPITCHLFIDTSVSDQLSNTVLLNLYRVTQEALANIVKHSSSAESVLISLSIEDEDVVFSIRDDGEGSSATQHAGLGLTSISERAIQCGGVARFITAHNEGFEIEIRLPISIDFKEQQ</sequence>
<keyword evidence="5" id="KW-0547">Nucleotide-binding</keyword>
<keyword evidence="6 11" id="KW-0418">Kinase</keyword>
<dbReference type="Proteomes" id="UP000029228">
    <property type="component" value="Unassembled WGS sequence"/>
</dbReference>
<gene>
    <name evidence="11" type="ORF">JCM19235_2132</name>
</gene>
<dbReference type="InterPro" id="IPR003594">
    <property type="entry name" value="HATPase_dom"/>
</dbReference>
<evidence type="ECO:0000256" key="2">
    <source>
        <dbReference type="ARBA" id="ARBA00012438"/>
    </source>
</evidence>
<evidence type="ECO:0000256" key="5">
    <source>
        <dbReference type="ARBA" id="ARBA00022741"/>
    </source>
</evidence>
<dbReference type="Gene3D" id="1.20.5.1930">
    <property type="match status" value="1"/>
</dbReference>
<dbReference type="EC" id="2.7.13.3" evidence="2"/>
<feature type="domain" description="Histidine kinase/HSP90-like ATPase" evidence="10">
    <location>
        <begin position="303"/>
        <end position="395"/>
    </location>
</feature>
<dbReference type="InterPro" id="IPR029016">
    <property type="entry name" value="GAF-like_dom_sf"/>
</dbReference>
<dbReference type="InterPro" id="IPR050482">
    <property type="entry name" value="Sensor_HK_TwoCompSys"/>
</dbReference>
<evidence type="ECO:0000259" key="10">
    <source>
        <dbReference type="SMART" id="SM00387"/>
    </source>
</evidence>
<dbReference type="STRING" id="990268.JCM19235_2132"/>
<evidence type="ECO:0000313" key="12">
    <source>
        <dbReference type="Proteomes" id="UP000029228"/>
    </source>
</evidence>
<dbReference type="Pfam" id="PF07730">
    <property type="entry name" value="HisKA_3"/>
    <property type="match status" value="1"/>
</dbReference>
<evidence type="ECO:0000259" key="9">
    <source>
        <dbReference type="SMART" id="SM00065"/>
    </source>
</evidence>
<keyword evidence="8" id="KW-0902">Two-component regulatory system</keyword>
<dbReference type="Gene3D" id="3.30.565.10">
    <property type="entry name" value="Histidine kinase-like ATPase, C-terminal domain"/>
    <property type="match status" value="1"/>
</dbReference>
<evidence type="ECO:0000256" key="7">
    <source>
        <dbReference type="ARBA" id="ARBA00022840"/>
    </source>
</evidence>
<evidence type="ECO:0000313" key="11">
    <source>
        <dbReference type="EMBL" id="GAL18709.1"/>
    </source>
</evidence>
<dbReference type="InterPro" id="IPR003018">
    <property type="entry name" value="GAF"/>
</dbReference>
<dbReference type="SMART" id="SM00065">
    <property type="entry name" value="GAF"/>
    <property type="match status" value="1"/>
</dbReference>
<comment type="catalytic activity">
    <reaction evidence="1">
        <text>ATP + protein L-histidine = ADP + protein N-phospho-L-histidine.</text>
        <dbReference type="EC" id="2.7.13.3"/>
    </reaction>
</comment>
<evidence type="ECO:0000256" key="8">
    <source>
        <dbReference type="ARBA" id="ARBA00023012"/>
    </source>
</evidence>
<proteinExistence type="predicted"/>
<accession>A0A090RWU7</accession>
<keyword evidence="4" id="KW-0808">Transferase</keyword>
<dbReference type="PANTHER" id="PTHR24421">
    <property type="entry name" value="NITRATE/NITRITE SENSOR PROTEIN NARX-RELATED"/>
    <property type="match status" value="1"/>
</dbReference>
<dbReference type="InterPro" id="IPR011712">
    <property type="entry name" value="Sig_transdc_His_kin_sub3_dim/P"/>
</dbReference>
<dbReference type="PANTHER" id="PTHR24421:SF10">
    <property type="entry name" value="NITRATE_NITRITE SENSOR PROTEIN NARQ"/>
    <property type="match status" value="1"/>
</dbReference>
<reference evidence="11 12" key="1">
    <citation type="submission" date="2014-09" db="EMBL/GenBank/DDBJ databases">
        <title>Vibrio maritimus JCM 19235. (C45) whole genome shotgun sequence.</title>
        <authorList>
            <person name="Sawabe T."/>
            <person name="Meirelles P."/>
            <person name="Nakanishi M."/>
            <person name="Sayaka M."/>
            <person name="Hattori M."/>
            <person name="Ohkuma M."/>
        </authorList>
    </citation>
    <scope>NUCLEOTIDE SEQUENCE [LARGE SCALE GENOMIC DNA]</scope>
    <source>
        <strain evidence="12">JCM19235</strain>
    </source>
</reference>
<dbReference type="OrthoDB" id="9797605at2"/>
<feature type="domain" description="GAF" evidence="9">
    <location>
        <begin position="24"/>
        <end position="178"/>
    </location>
</feature>
<evidence type="ECO:0000256" key="1">
    <source>
        <dbReference type="ARBA" id="ARBA00000085"/>
    </source>
</evidence>
<name>A0A090RWU7_9VIBR</name>
<dbReference type="AlphaFoldDB" id="A0A090RWU7"/>
<evidence type="ECO:0000256" key="4">
    <source>
        <dbReference type="ARBA" id="ARBA00022679"/>
    </source>
</evidence>
<dbReference type="GO" id="GO:0000155">
    <property type="term" value="F:phosphorelay sensor kinase activity"/>
    <property type="evidence" value="ECO:0007669"/>
    <property type="project" value="InterPro"/>
</dbReference>
<dbReference type="GO" id="GO:0016020">
    <property type="term" value="C:membrane"/>
    <property type="evidence" value="ECO:0007669"/>
    <property type="project" value="InterPro"/>
</dbReference>